<evidence type="ECO:0000313" key="2">
    <source>
        <dbReference type="EMBL" id="OPJ80528.1"/>
    </source>
</evidence>
<keyword evidence="3" id="KW-1185">Reference proteome</keyword>
<sequence>MKAHYFEWQAGVNCDTVNMSSVEGFLLSVSKSLQKIEDEDMLLTTFNLGKSLQNRDRAVNRVAIPLLKHYMTEDSSALDEEDDRNMKFLDTGSRRDFLNHVMPINLGRKQLPYLALKGAMALPADTEIQNIESIQERETADEEDSVKFPIGRRDFDTLRCMLGRVYRPCWQV</sequence>
<dbReference type="GO" id="GO:0031777">
    <property type="term" value="F:type 1 melanin-concentrating hormone receptor binding"/>
    <property type="evidence" value="ECO:0007669"/>
    <property type="project" value="TreeGrafter"/>
</dbReference>
<dbReference type="PRINTS" id="PR01641">
    <property type="entry name" value="PROMCHFAMILY"/>
</dbReference>
<dbReference type="Pfam" id="PF05824">
    <property type="entry name" value="Pro-MCH"/>
    <property type="match status" value="1"/>
</dbReference>
<dbReference type="PANTHER" id="PTHR12091">
    <property type="entry name" value="MELANIN-CONCENTRATING HORMONE"/>
    <property type="match status" value="1"/>
</dbReference>
<dbReference type="OrthoDB" id="8639774at2759"/>
<organism evidence="2 3">
    <name type="scientific">Patagioenas fasciata monilis</name>
    <dbReference type="NCBI Taxonomy" id="372326"/>
    <lineage>
        <taxon>Eukaryota</taxon>
        <taxon>Metazoa</taxon>
        <taxon>Chordata</taxon>
        <taxon>Craniata</taxon>
        <taxon>Vertebrata</taxon>
        <taxon>Euteleostomi</taxon>
        <taxon>Archelosauria</taxon>
        <taxon>Archosauria</taxon>
        <taxon>Dinosauria</taxon>
        <taxon>Saurischia</taxon>
        <taxon>Theropoda</taxon>
        <taxon>Coelurosauria</taxon>
        <taxon>Aves</taxon>
        <taxon>Neognathae</taxon>
        <taxon>Neoaves</taxon>
        <taxon>Columbimorphae</taxon>
        <taxon>Columbiformes</taxon>
        <taxon>Columbidae</taxon>
        <taxon>Patagioenas</taxon>
    </lineage>
</organism>
<keyword evidence="1" id="KW-0732">Signal</keyword>
<gene>
    <name evidence="2" type="primary">PMCH</name>
    <name evidence="2" type="ORF">AV530_010826</name>
</gene>
<evidence type="ECO:0000256" key="1">
    <source>
        <dbReference type="ARBA" id="ARBA00022729"/>
    </source>
</evidence>
<dbReference type="Proteomes" id="UP000190648">
    <property type="component" value="Unassembled WGS sequence"/>
</dbReference>
<proteinExistence type="predicted"/>
<dbReference type="GO" id="GO:0030354">
    <property type="term" value="F:melanin-concentrating hormone activity"/>
    <property type="evidence" value="ECO:0007669"/>
    <property type="project" value="InterPro"/>
</dbReference>
<dbReference type="InterPro" id="IPR005456">
    <property type="entry name" value="Prepro-melanin_conc_hormone"/>
</dbReference>
<protein>
    <submittedName>
        <fullName evidence="2">Pro-MCH</fullName>
    </submittedName>
</protein>
<dbReference type="PANTHER" id="PTHR12091:SF0">
    <property type="entry name" value="PRO-MCH"/>
    <property type="match status" value="1"/>
</dbReference>
<dbReference type="EMBL" id="LSYS01004200">
    <property type="protein sequence ID" value="OPJ80528.1"/>
    <property type="molecule type" value="Genomic_DNA"/>
</dbReference>
<dbReference type="GO" id="GO:0007268">
    <property type="term" value="P:chemical synaptic transmission"/>
    <property type="evidence" value="ECO:0007669"/>
    <property type="project" value="InterPro"/>
</dbReference>
<comment type="caution">
    <text evidence="2">The sequence shown here is derived from an EMBL/GenBank/DDBJ whole genome shotgun (WGS) entry which is preliminary data.</text>
</comment>
<accession>A0A1V4K7X5</accession>
<dbReference type="STRING" id="372326.A0A1V4K7X5"/>
<evidence type="ECO:0000313" key="3">
    <source>
        <dbReference type="Proteomes" id="UP000190648"/>
    </source>
</evidence>
<dbReference type="AlphaFoldDB" id="A0A1V4K7X5"/>
<reference evidence="2 3" key="1">
    <citation type="submission" date="2016-02" db="EMBL/GenBank/DDBJ databases">
        <title>Band-tailed pigeon sequencing and assembly.</title>
        <authorList>
            <person name="Soares A.E."/>
            <person name="Novak B.J."/>
            <person name="Rice E.S."/>
            <person name="O'Connell B."/>
            <person name="Chang D."/>
            <person name="Weber S."/>
            <person name="Shapiro B."/>
        </authorList>
    </citation>
    <scope>NUCLEOTIDE SEQUENCE [LARGE SCALE GENOMIC DNA]</scope>
    <source>
        <strain evidence="2">BTP2013</strain>
        <tissue evidence="2">Blood</tissue>
    </source>
</reference>
<dbReference type="GO" id="GO:0045202">
    <property type="term" value="C:synapse"/>
    <property type="evidence" value="ECO:0007669"/>
    <property type="project" value="GOC"/>
</dbReference>
<name>A0A1V4K7X5_PATFA</name>